<evidence type="ECO:0000259" key="3">
    <source>
        <dbReference type="Pfam" id="PF18962"/>
    </source>
</evidence>
<sequence>MNKFLIILILLFGLNSFAQNTFIPDNNFEQALIDFGYDDILDNQVLTSNIDTVTSLQLEDLDISDLTGIEAFAALETLDLSRNLLTTIDVSQNNNLELLDCAQMNTLLKVNIQNGNNTNMLLGASDCPNLNCVQVDDVDYVNANINSSFFFFGSNNYVISLDCFILSTEEFNKNPISLFPNPSSNYLQATGINQILPFTIYSLDSRIVKTGIIKPDNRINIQTLTPGIYFLRISSLKSIRFIKE</sequence>
<dbReference type="EMBL" id="JAGEVF010000004">
    <property type="protein sequence ID" value="MBO3116466.1"/>
    <property type="molecule type" value="Genomic_DNA"/>
</dbReference>
<keyword evidence="1 2" id="KW-0732">Signal</keyword>
<reference evidence="4 5" key="1">
    <citation type="submission" date="2021-03" db="EMBL/GenBank/DDBJ databases">
        <title>Winogradskyella sp. nov., isolated from costal sediment.</title>
        <authorList>
            <person name="Gao C."/>
        </authorList>
    </citation>
    <scope>NUCLEOTIDE SEQUENCE [LARGE SCALE GENOMIC DNA]</scope>
    <source>
        <strain evidence="4 5">DF17</strain>
    </source>
</reference>
<comment type="caution">
    <text evidence="4">The sequence shown here is derived from an EMBL/GenBank/DDBJ whole genome shotgun (WGS) entry which is preliminary data.</text>
</comment>
<evidence type="ECO:0000313" key="5">
    <source>
        <dbReference type="Proteomes" id="UP000676776"/>
    </source>
</evidence>
<name>A0ABS3T139_9FLAO</name>
<dbReference type="Gene3D" id="3.80.10.10">
    <property type="entry name" value="Ribonuclease Inhibitor"/>
    <property type="match status" value="1"/>
</dbReference>
<dbReference type="Proteomes" id="UP000676776">
    <property type="component" value="Unassembled WGS sequence"/>
</dbReference>
<dbReference type="InterPro" id="IPR032675">
    <property type="entry name" value="LRR_dom_sf"/>
</dbReference>
<evidence type="ECO:0000256" key="1">
    <source>
        <dbReference type="ARBA" id="ARBA00022729"/>
    </source>
</evidence>
<feature type="chain" id="PRO_5046936695" evidence="2">
    <location>
        <begin position="19"/>
        <end position="244"/>
    </location>
</feature>
<proteinExistence type="predicted"/>
<gene>
    <name evidence="4" type="ORF">J4050_06890</name>
</gene>
<evidence type="ECO:0000313" key="4">
    <source>
        <dbReference type="EMBL" id="MBO3116466.1"/>
    </source>
</evidence>
<keyword evidence="5" id="KW-1185">Reference proteome</keyword>
<dbReference type="NCBIfam" id="TIGR04183">
    <property type="entry name" value="Por_Secre_tail"/>
    <property type="match status" value="1"/>
</dbReference>
<dbReference type="InterPro" id="IPR026444">
    <property type="entry name" value="Secre_tail"/>
</dbReference>
<evidence type="ECO:0000256" key="2">
    <source>
        <dbReference type="SAM" id="SignalP"/>
    </source>
</evidence>
<dbReference type="InterPro" id="IPR001611">
    <property type="entry name" value="Leu-rich_rpt"/>
</dbReference>
<accession>A0ABS3T139</accession>
<feature type="signal peptide" evidence="2">
    <location>
        <begin position="1"/>
        <end position="18"/>
    </location>
</feature>
<dbReference type="Pfam" id="PF18962">
    <property type="entry name" value="Por_Secre_tail"/>
    <property type="match status" value="1"/>
</dbReference>
<feature type="domain" description="Secretion system C-terminal sorting" evidence="3">
    <location>
        <begin position="178"/>
        <end position="237"/>
    </location>
</feature>
<dbReference type="PROSITE" id="PS51450">
    <property type="entry name" value="LRR"/>
    <property type="match status" value="1"/>
</dbReference>
<protein>
    <submittedName>
        <fullName evidence="4">T9SS type A sorting domain-containing protein</fullName>
    </submittedName>
</protein>
<organism evidence="4 5">
    <name type="scientific">Winogradskyella pelagia</name>
    <dbReference type="NCBI Taxonomy" id="2819984"/>
    <lineage>
        <taxon>Bacteria</taxon>
        <taxon>Pseudomonadati</taxon>
        <taxon>Bacteroidota</taxon>
        <taxon>Flavobacteriia</taxon>
        <taxon>Flavobacteriales</taxon>
        <taxon>Flavobacteriaceae</taxon>
        <taxon>Winogradskyella</taxon>
    </lineage>
</organism>
<dbReference type="RefSeq" id="WP_208153653.1">
    <property type="nucleotide sequence ID" value="NZ_JAGEVF010000004.1"/>
</dbReference>